<evidence type="ECO:0000313" key="10">
    <source>
        <dbReference type="EMBL" id="BEI87836.1"/>
    </source>
</evidence>
<keyword evidence="4" id="KW-0862">Zinc</keyword>
<evidence type="ECO:0000256" key="2">
    <source>
        <dbReference type="ARBA" id="ARBA00022737"/>
    </source>
</evidence>
<keyword evidence="1" id="KW-0479">Metal-binding</keyword>
<feature type="domain" description="C2H2-type" evidence="9">
    <location>
        <begin position="826"/>
        <end position="853"/>
    </location>
</feature>
<dbReference type="Pfam" id="PF13912">
    <property type="entry name" value="zf-C2H2_6"/>
    <property type="match status" value="2"/>
</dbReference>
<evidence type="ECO:0000256" key="8">
    <source>
        <dbReference type="SAM" id="MobiDB-lite"/>
    </source>
</evidence>
<evidence type="ECO:0000313" key="11">
    <source>
        <dbReference type="Proteomes" id="UP001233271"/>
    </source>
</evidence>
<keyword evidence="11" id="KW-1185">Reference proteome</keyword>
<feature type="compositionally biased region" description="Low complexity" evidence="8">
    <location>
        <begin position="251"/>
        <end position="263"/>
    </location>
</feature>
<name>A0AA48HYI5_9TREE</name>
<feature type="compositionally biased region" description="Low complexity" evidence="8">
    <location>
        <begin position="397"/>
        <end position="413"/>
    </location>
</feature>
<dbReference type="PROSITE" id="PS00028">
    <property type="entry name" value="ZINC_FINGER_C2H2_1"/>
    <property type="match status" value="1"/>
</dbReference>
<feature type="compositionally biased region" description="Low complexity" evidence="8">
    <location>
        <begin position="883"/>
        <end position="907"/>
    </location>
</feature>
<dbReference type="PANTHER" id="PTHR14003:SF19">
    <property type="entry name" value="YY2 TRANSCRIPTION FACTOR"/>
    <property type="match status" value="1"/>
</dbReference>
<feature type="region of interest" description="Disordered" evidence="8">
    <location>
        <begin position="669"/>
        <end position="721"/>
    </location>
</feature>
<feature type="region of interest" description="Disordered" evidence="8">
    <location>
        <begin position="384"/>
        <end position="428"/>
    </location>
</feature>
<dbReference type="KEGG" id="ccac:CcaHIS019_0105540"/>
<dbReference type="SMART" id="SM00355">
    <property type="entry name" value="ZnF_C2H2"/>
    <property type="match status" value="3"/>
</dbReference>
<dbReference type="GeneID" id="85491707"/>
<feature type="region of interest" description="Disordered" evidence="8">
    <location>
        <begin position="67"/>
        <end position="89"/>
    </location>
</feature>
<evidence type="ECO:0000256" key="3">
    <source>
        <dbReference type="ARBA" id="ARBA00022771"/>
    </source>
</evidence>
<feature type="compositionally biased region" description="Polar residues" evidence="8">
    <location>
        <begin position="102"/>
        <end position="118"/>
    </location>
</feature>
<dbReference type="RefSeq" id="XP_060453102.1">
    <property type="nucleotide sequence ID" value="XM_060601611.1"/>
</dbReference>
<evidence type="ECO:0000256" key="6">
    <source>
        <dbReference type="ARBA" id="ARBA00023163"/>
    </source>
</evidence>
<feature type="compositionally biased region" description="Basic and acidic residues" evidence="8">
    <location>
        <begin position="68"/>
        <end position="78"/>
    </location>
</feature>
<dbReference type="InterPro" id="IPR013087">
    <property type="entry name" value="Znf_C2H2_type"/>
</dbReference>
<gene>
    <name evidence="10" type="ORF">CcaverHIS019_0105540</name>
</gene>
<evidence type="ECO:0000256" key="1">
    <source>
        <dbReference type="ARBA" id="ARBA00022723"/>
    </source>
</evidence>
<feature type="region of interest" description="Disordered" evidence="8">
    <location>
        <begin position="102"/>
        <end position="151"/>
    </location>
</feature>
<feature type="compositionally biased region" description="Low complexity" evidence="8">
    <location>
        <begin position="691"/>
        <end position="713"/>
    </location>
</feature>
<feature type="region of interest" description="Disordered" evidence="8">
    <location>
        <begin position="847"/>
        <end position="919"/>
    </location>
</feature>
<dbReference type="GO" id="GO:0000785">
    <property type="term" value="C:chromatin"/>
    <property type="evidence" value="ECO:0007669"/>
    <property type="project" value="TreeGrafter"/>
</dbReference>
<dbReference type="PANTHER" id="PTHR14003">
    <property type="entry name" value="TRANSCRIPTIONAL REPRESSOR PROTEIN YY"/>
    <property type="match status" value="1"/>
</dbReference>
<feature type="compositionally biased region" description="Polar residues" evidence="8">
    <location>
        <begin position="384"/>
        <end position="396"/>
    </location>
</feature>
<dbReference type="AlphaFoldDB" id="A0AA48HYI5"/>
<dbReference type="GO" id="GO:0000981">
    <property type="term" value="F:DNA-binding transcription factor activity, RNA polymerase II-specific"/>
    <property type="evidence" value="ECO:0007669"/>
    <property type="project" value="TreeGrafter"/>
</dbReference>
<dbReference type="Proteomes" id="UP001233271">
    <property type="component" value="Chromosome 1"/>
</dbReference>
<feature type="region of interest" description="Disordered" evidence="8">
    <location>
        <begin position="242"/>
        <end position="290"/>
    </location>
</feature>
<dbReference type="GO" id="GO:0008270">
    <property type="term" value="F:zinc ion binding"/>
    <property type="evidence" value="ECO:0007669"/>
    <property type="project" value="UniProtKB-KW"/>
</dbReference>
<feature type="compositionally biased region" description="Polar residues" evidence="8">
    <location>
        <begin position="273"/>
        <end position="286"/>
    </location>
</feature>
<dbReference type="SUPFAM" id="SSF57667">
    <property type="entry name" value="beta-beta-alpha zinc fingers"/>
    <property type="match status" value="2"/>
</dbReference>
<evidence type="ECO:0000259" key="9">
    <source>
        <dbReference type="PROSITE" id="PS50157"/>
    </source>
</evidence>
<evidence type="ECO:0000256" key="5">
    <source>
        <dbReference type="ARBA" id="ARBA00023015"/>
    </source>
</evidence>
<feature type="compositionally biased region" description="Acidic residues" evidence="8">
    <location>
        <begin position="908"/>
        <end position="919"/>
    </location>
</feature>
<accession>A0AA48HYI5</accession>
<dbReference type="FunFam" id="3.30.160.60:FF:000032">
    <property type="entry name" value="Krueppel-like factor 4"/>
    <property type="match status" value="1"/>
</dbReference>
<protein>
    <recommendedName>
        <fullName evidence="9">C2H2-type domain-containing protein</fullName>
    </recommendedName>
</protein>
<dbReference type="GO" id="GO:0031519">
    <property type="term" value="C:PcG protein complex"/>
    <property type="evidence" value="ECO:0007669"/>
    <property type="project" value="TreeGrafter"/>
</dbReference>
<dbReference type="InterPro" id="IPR036236">
    <property type="entry name" value="Znf_C2H2_sf"/>
</dbReference>
<keyword evidence="3 7" id="KW-0863">Zinc-finger</keyword>
<feature type="compositionally biased region" description="Low complexity" evidence="8">
    <location>
        <begin position="133"/>
        <end position="142"/>
    </location>
</feature>
<dbReference type="PROSITE" id="PS50157">
    <property type="entry name" value="ZINC_FINGER_C2H2_2"/>
    <property type="match status" value="2"/>
</dbReference>
<evidence type="ECO:0000256" key="4">
    <source>
        <dbReference type="ARBA" id="ARBA00022833"/>
    </source>
</evidence>
<feature type="domain" description="C2H2-type" evidence="9">
    <location>
        <begin position="763"/>
        <end position="792"/>
    </location>
</feature>
<dbReference type="Gene3D" id="3.30.160.60">
    <property type="entry name" value="Classic Zinc Finger"/>
    <property type="match status" value="3"/>
</dbReference>
<keyword evidence="6" id="KW-0804">Transcription</keyword>
<keyword evidence="2" id="KW-0677">Repeat</keyword>
<dbReference type="GO" id="GO:0005667">
    <property type="term" value="C:transcription regulator complex"/>
    <property type="evidence" value="ECO:0007669"/>
    <property type="project" value="TreeGrafter"/>
</dbReference>
<feature type="compositionally biased region" description="Polar residues" evidence="8">
    <location>
        <begin position="414"/>
        <end position="428"/>
    </location>
</feature>
<reference evidence="10" key="1">
    <citation type="journal article" date="2023" name="BMC Genomics">
        <title>Chromosome-level genome assemblies of Cutaneotrichosporon spp. (Trichosporonales, Basidiomycota) reveal imbalanced evolution between nucleotide sequences and chromosome synteny.</title>
        <authorList>
            <person name="Kobayashi Y."/>
            <person name="Kayamori A."/>
            <person name="Aoki K."/>
            <person name="Shiwa Y."/>
            <person name="Matsutani M."/>
            <person name="Fujita N."/>
            <person name="Sugita T."/>
            <person name="Iwasaki W."/>
            <person name="Tanaka N."/>
            <person name="Takashima M."/>
        </authorList>
    </citation>
    <scope>NUCLEOTIDE SEQUENCE</scope>
    <source>
        <strain evidence="10">HIS019</strain>
    </source>
</reference>
<proteinExistence type="predicted"/>
<keyword evidence="5" id="KW-0805">Transcription regulation</keyword>
<evidence type="ECO:0000256" key="7">
    <source>
        <dbReference type="PROSITE-ProRule" id="PRU00042"/>
    </source>
</evidence>
<organism evidence="10 11">
    <name type="scientific">Cutaneotrichosporon cavernicola</name>
    <dbReference type="NCBI Taxonomy" id="279322"/>
    <lineage>
        <taxon>Eukaryota</taxon>
        <taxon>Fungi</taxon>
        <taxon>Dikarya</taxon>
        <taxon>Basidiomycota</taxon>
        <taxon>Agaricomycotina</taxon>
        <taxon>Tremellomycetes</taxon>
        <taxon>Trichosporonales</taxon>
        <taxon>Trichosporonaceae</taxon>
        <taxon>Cutaneotrichosporon</taxon>
    </lineage>
</organism>
<dbReference type="EMBL" id="AP028212">
    <property type="protein sequence ID" value="BEI87836.1"/>
    <property type="molecule type" value="Genomic_DNA"/>
</dbReference>
<sequence>MPSQQSSFDQYTANAFASVSDAEHQFGAIYAQQLGDEPASLTVDEPAHTLNHRSSREALCRHYGLGDPRADVERKDSVPFDPTSSSTLIASASNTPSKQFMHQHQHYSQYDRGSQLGFTPQHRAMSPHVQDLSPQPSDMMSPPQQPDFSFQNHNFYQEPQSLAGTAQTNEWASANDFIQQNGGDPEGDSRRASWAGSQHFRYDEQQQFDDIQRIISNASSHAGTPAPGSRVASPFVPQEHQNMGHLRHDSSSSIARSPSPFGSMAAPSPPVFHTTSASGSPSFSKPQSPPALIIPNSAPSHSFSSVSVAANMNQRSGGSSKFGTSLLPPVNPQLEHLTGMAGISPIAPNADGPMITIQPSTPISPLKHNAHASMFDKVLRSASSRFQQHNQQDQPSPDQHQLRQQPQQQTPSPLSNGMRSPGMGQQSVEQNNTVFASDAQWHENEFSSLAVQGHMRPRSKSDSYMADGGGFDRQAATQLMGGPMAQFFPQQLQQGTSSGPGDTWGNINIHAWRDDQAREADSMTMDPRHLSGQDEAQLQNQLRIEALQRAQLQTNTGDVSSTGVFKYEPDQVSPTTLEAYAFLGLSAPSSGISRRRSFNDGMHPAAGAGTPGYGVQFSMPGAISPGRMRGGSFNLGHRRQVQSEDFSRGGWGIGHDGASTAAFMQAMTNPDDGTLLPPMNRGRSMSHSRHSSVSSVRSPSPALSVSSQGSSYSHHSRMSMPDGVQPELFAAAGGDMQGIAKMKVTSMATEVASQSRRTNSAQFRCPIEGCSSTFTRQFNLKGHMRSHKDERPYKCTYPDCSKSLVGFARQHDCKRHMLLHEKKRPFKCEACLKTFARLDALTRHHRSDQGQQCAESHPLPTNPDGSAMTESQYKARLGQMREQAGPAAGPSAHGGQSSGGVSASASADELDLMEGVDTA</sequence>
<dbReference type="GO" id="GO:0000978">
    <property type="term" value="F:RNA polymerase II cis-regulatory region sequence-specific DNA binding"/>
    <property type="evidence" value="ECO:0007669"/>
    <property type="project" value="TreeGrafter"/>
</dbReference>